<comment type="caution">
    <text evidence="13">The sequence shown here is derived from an EMBL/GenBank/DDBJ whole genome shotgun (WGS) entry which is preliminary data.</text>
</comment>
<feature type="active site" evidence="8">
    <location>
        <position position="374"/>
    </location>
</feature>
<reference evidence="13 14" key="1">
    <citation type="submission" date="2018-04" db="EMBL/GenBank/DDBJ databases">
        <title>Genome of Nocardioides gansuensis WSJ-1.</title>
        <authorList>
            <person name="Wu S."/>
            <person name="Wang G."/>
        </authorList>
    </citation>
    <scope>NUCLEOTIDE SEQUENCE [LARGE SCALE GENOMIC DNA]</scope>
    <source>
        <strain evidence="13 14">WSJ-1</strain>
    </source>
</reference>
<feature type="domain" description="FTP" evidence="12">
    <location>
        <begin position="120"/>
        <end position="168"/>
    </location>
</feature>
<dbReference type="GO" id="GO:0046872">
    <property type="term" value="F:metal ion binding"/>
    <property type="evidence" value="ECO:0007669"/>
    <property type="project" value="UniProtKB-KW"/>
</dbReference>
<comment type="similarity">
    <text evidence="1">Belongs to the peptidase M4 family.</text>
</comment>
<dbReference type="Proteomes" id="UP000246018">
    <property type="component" value="Unassembled WGS sequence"/>
</dbReference>
<evidence type="ECO:0000259" key="10">
    <source>
        <dbReference type="Pfam" id="PF01447"/>
    </source>
</evidence>
<dbReference type="SUPFAM" id="SSF55486">
    <property type="entry name" value="Metalloproteases ('zincins'), catalytic domain"/>
    <property type="match status" value="1"/>
</dbReference>
<keyword evidence="5" id="KW-0378">Hydrolase</keyword>
<dbReference type="InterPro" id="IPR027268">
    <property type="entry name" value="Peptidase_M4/M1_CTD_sf"/>
</dbReference>
<dbReference type="AlphaFoldDB" id="A0A2T8F6U6"/>
<dbReference type="InterPro" id="IPR050728">
    <property type="entry name" value="Zinc_Metalloprotease_M4"/>
</dbReference>
<feature type="region of interest" description="Disordered" evidence="9">
    <location>
        <begin position="849"/>
        <end position="868"/>
    </location>
</feature>
<keyword evidence="2" id="KW-0645">Protease</keyword>
<dbReference type="OrthoDB" id="291295at2"/>
<name>A0A2T8F6U6_9ACTN</name>
<evidence type="ECO:0000256" key="7">
    <source>
        <dbReference type="ARBA" id="ARBA00023049"/>
    </source>
</evidence>
<dbReference type="GO" id="GO:0004222">
    <property type="term" value="F:metalloendopeptidase activity"/>
    <property type="evidence" value="ECO:0007669"/>
    <property type="project" value="InterPro"/>
</dbReference>
<keyword evidence="3" id="KW-0479">Metal-binding</keyword>
<dbReference type="InterPro" id="IPR023612">
    <property type="entry name" value="Peptidase_M4"/>
</dbReference>
<dbReference type="Pfam" id="PF02868">
    <property type="entry name" value="Peptidase_M4_C"/>
    <property type="match status" value="1"/>
</dbReference>
<dbReference type="InterPro" id="IPR011096">
    <property type="entry name" value="FTP_domain"/>
</dbReference>
<dbReference type="Gene3D" id="3.10.170.10">
    <property type="match status" value="1"/>
</dbReference>
<dbReference type="Gene3D" id="1.10.390.10">
    <property type="entry name" value="Neutral Protease Domain 2"/>
    <property type="match status" value="1"/>
</dbReference>
<evidence type="ECO:0000256" key="8">
    <source>
        <dbReference type="PIRSR" id="PIRSR623612-1"/>
    </source>
</evidence>
<keyword evidence="4" id="KW-0732">Signal</keyword>
<evidence type="ECO:0000256" key="6">
    <source>
        <dbReference type="ARBA" id="ARBA00022833"/>
    </source>
</evidence>
<feature type="compositionally biased region" description="Basic residues" evidence="9">
    <location>
        <begin position="859"/>
        <end position="868"/>
    </location>
</feature>
<evidence type="ECO:0000259" key="12">
    <source>
        <dbReference type="Pfam" id="PF07504"/>
    </source>
</evidence>
<dbReference type="Pfam" id="PF07504">
    <property type="entry name" value="FTP"/>
    <property type="match status" value="1"/>
</dbReference>
<evidence type="ECO:0000256" key="5">
    <source>
        <dbReference type="ARBA" id="ARBA00022801"/>
    </source>
</evidence>
<organism evidence="13 14">
    <name type="scientific">Nocardioides gansuensis</name>
    <dbReference type="NCBI Taxonomy" id="2138300"/>
    <lineage>
        <taxon>Bacteria</taxon>
        <taxon>Bacillati</taxon>
        <taxon>Actinomycetota</taxon>
        <taxon>Actinomycetes</taxon>
        <taxon>Propionibacteriales</taxon>
        <taxon>Nocardioidaceae</taxon>
        <taxon>Nocardioides</taxon>
    </lineage>
</organism>
<evidence type="ECO:0000256" key="4">
    <source>
        <dbReference type="ARBA" id="ARBA00022729"/>
    </source>
</evidence>
<dbReference type="InterPro" id="IPR001570">
    <property type="entry name" value="Peptidase_M4_C_domain"/>
</dbReference>
<dbReference type="EMBL" id="QDGZ01000008">
    <property type="protein sequence ID" value="PVG81433.1"/>
    <property type="molecule type" value="Genomic_DNA"/>
</dbReference>
<feature type="region of interest" description="Disordered" evidence="9">
    <location>
        <begin position="1"/>
        <end position="30"/>
    </location>
</feature>
<proteinExistence type="inferred from homology"/>
<evidence type="ECO:0000256" key="3">
    <source>
        <dbReference type="ARBA" id="ARBA00022723"/>
    </source>
</evidence>
<feature type="active site" description="Proton donor" evidence="8">
    <location>
        <position position="464"/>
    </location>
</feature>
<sequence length="868" mass="91984">MTPATAPGHRDRGRRTPSTPHPSREDPVASTRARCLAVGVPLAVTATLLSIAHNGSAAPPGPDRALVARQDETGKVGFIGTRAGEPIDVGLADDAGPGSVATTLLRRRAAGLGLSSARTGLRVTGQHPAAGGGTSVRVAQQYAGIPVFGGEFTVNLDRHDDVLSVLGEASPIAEARTTPVVSAREARAAAIAAVGKGEGVATDQLTAATPTLTYYDPRLLDAPGAFQTARLSWVTEVRAARPAISHTVVVDAERLRVSLDFSNLAHARNRSVCDANNTPTQVPCLVPLRTEGSPPLATDEADVRLAFDYAGDTYDFFLSRFGRDSLDGAGMPLVSTVDYCDPSSRCPFKNAFWDGSQMVYGDGYASADDVVGHELAHGVTDFSSSLFYYYQSGAINEAMSDIFGELIDLTNGKGGDTSGVRWLMGEDLPIGAIRDMQDPPAYDQPDRMQSPLYWPEESDSGGVHTNSGVANKAAYLLADGDTFNGRTISPVGSTKTARLFYTVNNDFLVSGSDYADLARALRQACTNLASAGTDGFTPADCTQVDQAILATEMDHNPAQAPTTDPELCPPGHSPAMTMHDSLESPSGQFTITPAVAEVWSYPQNPNDYPGYDATYATSGQTNIWGDDPAFVSDSALAMTAPVTVPAGGLLHFRHAYGFEDDPFDTYDGGVLEYSVAGGAWQDAAALIASGGYTGTISGGFDNPLGGRQAFVGESNGYGSTLVDLSGLAGQPVRFRWRIGTDSMVGDAGWFIDDLAIYRCDAPPPPSPVPAPTTTAPGPLLDVTAPNTRITEKPRKRTFSRKAKLAFRSTEAGSTFQCKLDRSKWKSCTSPKKYKKLKLGKHSFSVRATDRAGNVDPRPAKAKWVVRRR</sequence>
<keyword evidence="14" id="KW-1185">Reference proteome</keyword>
<dbReference type="PANTHER" id="PTHR33794">
    <property type="entry name" value="BACILLOLYSIN"/>
    <property type="match status" value="1"/>
</dbReference>
<dbReference type="InterPro" id="IPR013856">
    <property type="entry name" value="Peptidase_M4_domain"/>
</dbReference>
<evidence type="ECO:0000313" key="14">
    <source>
        <dbReference type="Proteomes" id="UP000246018"/>
    </source>
</evidence>
<feature type="domain" description="Peptidase M4 C-terminal" evidence="11">
    <location>
        <begin position="384"/>
        <end position="529"/>
    </location>
</feature>
<evidence type="ECO:0000256" key="2">
    <source>
        <dbReference type="ARBA" id="ARBA00022670"/>
    </source>
</evidence>
<dbReference type="GO" id="GO:0006508">
    <property type="term" value="P:proteolysis"/>
    <property type="evidence" value="ECO:0007669"/>
    <property type="project" value="UniProtKB-KW"/>
</dbReference>
<feature type="region of interest" description="Disordered" evidence="9">
    <location>
        <begin position="763"/>
        <end position="784"/>
    </location>
</feature>
<protein>
    <recommendedName>
        <fullName evidence="15">Peptidase M4 family protein</fullName>
    </recommendedName>
</protein>
<accession>A0A2T8F6U6</accession>
<evidence type="ECO:0000256" key="1">
    <source>
        <dbReference type="ARBA" id="ARBA00009388"/>
    </source>
</evidence>
<evidence type="ECO:0008006" key="15">
    <source>
        <dbReference type="Google" id="ProtNLM"/>
    </source>
</evidence>
<evidence type="ECO:0000313" key="13">
    <source>
        <dbReference type="EMBL" id="PVG81433.1"/>
    </source>
</evidence>
<dbReference type="CDD" id="cd09597">
    <property type="entry name" value="M4_TLP"/>
    <property type="match status" value="1"/>
</dbReference>
<gene>
    <name evidence="13" type="ORF">DDE18_18280</name>
</gene>
<dbReference type="PRINTS" id="PR00730">
    <property type="entry name" value="THERMOLYSIN"/>
</dbReference>
<feature type="domain" description="Peptidase M4" evidence="10">
    <location>
        <begin position="309"/>
        <end position="381"/>
    </location>
</feature>
<dbReference type="PANTHER" id="PTHR33794:SF1">
    <property type="entry name" value="BACILLOLYSIN"/>
    <property type="match status" value="1"/>
</dbReference>
<evidence type="ECO:0000256" key="9">
    <source>
        <dbReference type="SAM" id="MobiDB-lite"/>
    </source>
</evidence>
<keyword evidence="6" id="KW-0862">Zinc</keyword>
<dbReference type="Pfam" id="PF01447">
    <property type="entry name" value="Peptidase_M4"/>
    <property type="match status" value="1"/>
</dbReference>
<dbReference type="Gene3D" id="2.60.120.260">
    <property type="entry name" value="Galactose-binding domain-like"/>
    <property type="match status" value="1"/>
</dbReference>
<dbReference type="Gene3D" id="3.10.450.490">
    <property type="match status" value="1"/>
</dbReference>
<keyword evidence="7" id="KW-0482">Metalloprotease</keyword>
<evidence type="ECO:0000259" key="11">
    <source>
        <dbReference type="Pfam" id="PF02868"/>
    </source>
</evidence>